<dbReference type="PANTHER" id="PTHR36174">
    <property type="entry name" value="LIPID II:GLYCINE GLYCYLTRANSFERASE"/>
    <property type="match status" value="1"/>
</dbReference>
<evidence type="ECO:0000259" key="1">
    <source>
        <dbReference type="Pfam" id="PF13480"/>
    </source>
</evidence>
<dbReference type="Pfam" id="PF13480">
    <property type="entry name" value="Acetyltransf_6"/>
    <property type="match status" value="1"/>
</dbReference>
<dbReference type="InterPro" id="IPR050644">
    <property type="entry name" value="PG_Glycine_Bridge_Synth"/>
</dbReference>
<keyword evidence="3" id="KW-1185">Reference proteome</keyword>
<dbReference type="AlphaFoldDB" id="A0A2T0RRG5"/>
<accession>A0A2T0RRG5</accession>
<gene>
    <name evidence="2" type="ORF">CLV78_104199</name>
</gene>
<dbReference type="EMBL" id="PVTD01000004">
    <property type="protein sequence ID" value="PRY23707.1"/>
    <property type="molecule type" value="Genomic_DNA"/>
</dbReference>
<comment type="caution">
    <text evidence="2">The sequence shown here is derived from an EMBL/GenBank/DDBJ whole genome shotgun (WGS) entry which is preliminary data.</text>
</comment>
<protein>
    <submittedName>
        <fullName evidence="2">Acetyltransferase (GNAT) family protein</fullName>
    </submittedName>
</protein>
<sequence length="334" mass="36944">MFHTAINHALGCGPVNDVMTIPWTETDVPVLPRHAATPLQQHPIYARAMAAQGVRARSFTPIDRAWRGKVSAMILERRWPLLGASAVLTRGPVWAPEVPVDVRRNGLRSLLGQLRGEFGAVTVTPDLDDEGDPLEAAGWMSAVTPLSVARIDLTPMPEAMRRRMQQKWRNRLCRAERAGLTVRHAAMPDDPDHWLFRREVAQARDRGYKSLPPAFALAWARAGGPRSTRLFTAERDGRPLAAMLFLLHGTAASYHIGWNGAEGRRVDAHNLLLWRAMVWMHVRGIQSLELDVIDTETKPGLARFKLGAGANVLRLGATRLSAPGTRLFASRLAA</sequence>
<organism evidence="2 3">
    <name type="scientific">Aliiruegeria haliotis</name>
    <dbReference type="NCBI Taxonomy" id="1280846"/>
    <lineage>
        <taxon>Bacteria</taxon>
        <taxon>Pseudomonadati</taxon>
        <taxon>Pseudomonadota</taxon>
        <taxon>Alphaproteobacteria</taxon>
        <taxon>Rhodobacterales</taxon>
        <taxon>Roseobacteraceae</taxon>
        <taxon>Aliiruegeria</taxon>
    </lineage>
</organism>
<evidence type="ECO:0000313" key="2">
    <source>
        <dbReference type="EMBL" id="PRY23707.1"/>
    </source>
</evidence>
<dbReference type="Gene3D" id="3.40.630.30">
    <property type="match status" value="1"/>
</dbReference>
<dbReference type="PANTHER" id="PTHR36174:SF1">
    <property type="entry name" value="LIPID II:GLYCINE GLYCYLTRANSFERASE"/>
    <property type="match status" value="1"/>
</dbReference>
<dbReference type="GO" id="GO:0016740">
    <property type="term" value="F:transferase activity"/>
    <property type="evidence" value="ECO:0007669"/>
    <property type="project" value="UniProtKB-KW"/>
</dbReference>
<dbReference type="InterPro" id="IPR038740">
    <property type="entry name" value="BioF2-like_GNAT_dom"/>
</dbReference>
<dbReference type="SUPFAM" id="SSF55729">
    <property type="entry name" value="Acyl-CoA N-acyltransferases (Nat)"/>
    <property type="match status" value="1"/>
</dbReference>
<feature type="domain" description="BioF2-like acetyltransferase" evidence="1">
    <location>
        <begin position="163"/>
        <end position="290"/>
    </location>
</feature>
<evidence type="ECO:0000313" key="3">
    <source>
        <dbReference type="Proteomes" id="UP000239480"/>
    </source>
</evidence>
<reference evidence="2 3" key="1">
    <citation type="submission" date="2018-03" db="EMBL/GenBank/DDBJ databases">
        <title>Genomic Encyclopedia of Archaeal and Bacterial Type Strains, Phase II (KMG-II): from individual species to whole genera.</title>
        <authorList>
            <person name="Goeker M."/>
        </authorList>
    </citation>
    <scope>NUCLEOTIDE SEQUENCE [LARGE SCALE GENOMIC DNA]</scope>
    <source>
        <strain evidence="2 3">DSM 29328</strain>
    </source>
</reference>
<dbReference type="Proteomes" id="UP000239480">
    <property type="component" value="Unassembled WGS sequence"/>
</dbReference>
<dbReference type="InterPro" id="IPR016181">
    <property type="entry name" value="Acyl_CoA_acyltransferase"/>
</dbReference>
<keyword evidence="2" id="KW-0808">Transferase</keyword>
<name>A0A2T0RRG5_9RHOB</name>
<proteinExistence type="predicted"/>